<proteinExistence type="predicted"/>
<reference evidence="1 2" key="1">
    <citation type="submission" date="2017-07" db="EMBL/GenBank/DDBJ databases">
        <title>Leptospira spp. isolated from tropical soils.</title>
        <authorList>
            <person name="Thibeaux R."/>
            <person name="Iraola G."/>
            <person name="Ferres I."/>
            <person name="Bierque E."/>
            <person name="Girault D."/>
            <person name="Soupe-Gilbert M.-E."/>
            <person name="Picardeau M."/>
            <person name="Goarant C."/>
        </authorList>
    </citation>
    <scope>NUCLEOTIDE SEQUENCE [LARGE SCALE GENOMIC DNA]</scope>
    <source>
        <strain evidence="1 2">FH2-C-A2</strain>
    </source>
</reference>
<keyword evidence="1" id="KW-0540">Nuclease</keyword>
<keyword evidence="1" id="KW-0378">Hydrolase</keyword>
<gene>
    <name evidence="1" type="ORF">CH371_15370</name>
</gene>
<dbReference type="GO" id="GO:0004527">
    <property type="term" value="F:exonuclease activity"/>
    <property type="evidence" value="ECO:0007669"/>
    <property type="project" value="UniProtKB-KW"/>
</dbReference>
<sequence>MNASEAIPTGEQYSGKYLNFRPAYLKIKSKDSYPHGERPYFSPEAERLLVTAAENSSLVGLSGGKLPSIPAMSALDPKFLEELRSLVQEGLILLIPRIFFNKTNGNLELAFNVLASFSSKKTNPENIKSVFFEIMRKSAWAVRTYEIISQRGADISLPFLLTSLAEGTSPGVDSEDRDIPKDLLRKIYYKNIIHPDVIKDSLALIHSFIEEEGILTPTIGCGYVHIPDQEVDVLFDLVSDLYAKKVIPKLVENSPKLAENLISLRENVLNEESNLLSSDPIFVRKSIFSEEFAKLGHLMKSDSAYCDFFRLAKVVSQKSLESDTFTREAREKAVENGLRKAVLNGKGALGKFLSLGIGRDVAWDSKIAKSVQEDPALLSYAFYSEGTPELFVCPSEDAAIREILRALNEKYSFRNSAVLNLLLLLFKHKQKLMGLLSDSSTKDHFCELGYHCLSDSFSWFRRLLFSLGLRGSLLNSVLAELGTIQYHQLNEKMRFEEKLSQIKNQLRQELITEVRDLLETILHGDENDSGDRRNR</sequence>
<accession>A0A2M9Z8Z9</accession>
<name>A0A2M9Z8Z9_9LEPT</name>
<comment type="caution">
    <text evidence="1">The sequence shown here is derived from an EMBL/GenBank/DDBJ whole genome shotgun (WGS) entry which is preliminary data.</text>
</comment>
<evidence type="ECO:0000313" key="2">
    <source>
        <dbReference type="Proteomes" id="UP000231912"/>
    </source>
</evidence>
<evidence type="ECO:0000313" key="1">
    <source>
        <dbReference type="EMBL" id="PJZ64885.1"/>
    </source>
</evidence>
<dbReference type="EMBL" id="NPDT01000007">
    <property type="protein sequence ID" value="PJZ64885.1"/>
    <property type="molecule type" value="Genomic_DNA"/>
</dbReference>
<dbReference type="AlphaFoldDB" id="A0A2M9Z8Z9"/>
<dbReference type="Proteomes" id="UP000231912">
    <property type="component" value="Unassembled WGS sequence"/>
</dbReference>
<dbReference type="RefSeq" id="WP_100759681.1">
    <property type="nucleotide sequence ID" value="NZ_NPDT01000007.1"/>
</dbReference>
<protein>
    <submittedName>
        <fullName evidence="1">Exonuclease</fullName>
    </submittedName>
</protein>
<keyword evidence="1" id="KW-0269">Exonuclease</keyword>
<organism evidence="1 2">
    <name type="scientific">Leptospira wolffii</name>
    <dbReference type="NCBI Taxonomy" id="409998"/>
    <lineage>
        <taxon>Bacteria</taxon>
        <taxon>Pseudomonadati</taxon>
        <taxon>Spirochaetota</taxon>
        <taxon>Spirochaetia</taxon>
        <taxon>Leptospirales</taxon>
        <taxon>Leptospiraceae</taxon>
        <taxon>Leptospira</taxon>
    </lineage>
</organism>